<dbReference type="Gene3D" id="3.80.10.10">
    <property type="entry name" value="Ribonuclease Inhibitor"/>
    <property type="match status" value="1"/>
</dbReference>
<dbReference type="InterPro" id="IPR053139">
    <property type="entry name" value="Surface_bspA-like"/>
</dbReference>
<dbReference type="Proteomes" id="UP001642464">
    <property type="component" value="Unassembled WGS sequence"/>
</dbReference>
<comment type="caution">
    <text evidence="1">The sequence shown here is derived from an EMBL/GenBank/DDBJ whole genome shotgun (WGS) entry which is preliminary data.</text>
</comment>
<dbReference type="Pfam" id="PF13306">
    <property type="entry name" value="LRR_5"/>
    <property type="match status" value="1"/>
</dbReference>
<gene>
    <name evidence="1" type="ORF">SCF082_LOCUS30699</name>
</gene>
<dbReference type="PANTHER" id="PTHR45661">
    <property type="entry name" value="SURFACE ANTIGEN"/>
    <property type="match status" value="1"/>
</dbReference>
<evidence type="ECO:0000313" key="2">
    <source>
        <dbReference type="Proteomes" id="UP001642464"/>
    </source>
</evidence>
<proteinExistence type="predicted"/>
<dbReference type="InterPro" id="IPR026906">
    <property type="entry name" value="LRR_5"/>
</dbReference>
<organism evidence="1 2">
    <name type="scientific">Durusdinium trenchii</name>
    <dbReference type="NCBI Taxonomy" id="1381693"/>
    <lineage>
        <taxon>Eukaryota</taxon>
        <taxon>Sar</taxon>
        <taxon>Alveolata</taxon>
        <taxon>Dinophyceae</taxon>
        <taxon>Suessiales</taxon>
        <taxon>Symbiodiniaceae</taxon>
        <taxon>Durusdinium</taxon>
    </lineage>
</organism>
<sequence>MDLARRVRSQELPLPVIMPGMSVRERSDVLQLLMNKYADKTAKTAKISCAGRMGDETLEQVFISDADLVENKLNCSDDETDAHHIDGEIQEGEDPASQGAGHVGGKAVTTLTIPTSVTVTGTDAFCGYMFLVTLEISKSVTHIGDGAFKGCCSLRNLTIPNSVTGIGIDAFKGCRSLATLTIPKSVNRIEKGAFWKCPWRN</sequence>
<name>A0ABP0N055_9DINO</name>
<reference evidence="1 2" key="1">
    <citation type="submission" date="2024-02" db="EMBL/GenBank/DDBJ databases">
        <authorList>
            <person name="Chen Y."/>
            <person name="Shah S."/>
            <person name="Dougan E. K."/>
            <person name="Thang M."/>
            <person name="Chan C."/>
        </authorList>
    </citation>
    <scope>NUCLEOTIDE SEQUENCE [LARGE SCALE GENOMIC DNA]</scope>
</reference>
<accession>A0ABP0N055</accession>
<dbReference type="InterPro" id="IPR032675">
    <property type="entry name" value="LRR_dom_sf"/>
</dbReference>
<evidence type="ECO:0000313" key="1">
    <source>
        <dbReference type="EMBL" id="CAK9057150.1"/>
    </source>
</evidence>
<protein>
    <submittedName>
        <fullName evidence="1">Surface protein bspA-like (TvBspA-like-625)</fullName>
    </submittedName>
</protein>
<dbReference type="PANTHER" id="PTHR45661:SF3">
    <property type="entry name" value="IG-LIKE DOMAIN-CONTAINING PROTEIN"/>
    <property type="match status" value="1"/>
</dbReference>
<keyword evidence="2" id="KW-1185">Reference proteome</keyword>
<dbReference type="EMBL" id="CAXAMM010025557">
    <property type="protein sequence ID" value="CAK9057150.1"/>
    <property type="molecule type" value="Genomic_DNA"/>
</dbReference>
<dbReference type="SUPFAM" id="SSF52058">
    <property type="entry name" value="L domain-like"/>
    <property type="match status" value="1"/>
</dbReference>